<protein>
    <submittedName>
        <fullName evidence="3">D-alanyl-D-alanine carboxypeptidase</fullName>
    </submittedName>
</protein>
<dbReference type="OrthoDB" id="9799970at2"/>
<dbReference type="PATRIC" id="fig|1603606.3.peg.501"/>
<dbReference type="AlphaFoldDB" id="A0A0M4DFH5"/>
<dbReference type="Proteomes" id="UP000057158">
    <property type="component" value="Chromosome"/>
</dbReference>
<organism evidence="3 4">
    <name type="scientific">Desulfuromonas soudanensis</name>
    <dbReference type="NCBI Taxonomy" id="1603606"/>
    <lineage>
        <taxon>Bacteria</taxon>
        <taxon>Pseudomonadati</taxon>
        <taxon>Thermodesulfobacteriota</taxon>
        <taxon>Desulfuromonadia</taxon>
        <taxon>Desulfuromonadales</taxon>
        <taxon>Desulfuromonadaceae</taxon>
        <taxon>Desulfuromonas</taxon>
    </lineage>
</organism>
<dbReference type="Pfam" id="PF13539">
    <property type="entry name" value="Peptidase_M15_4"/>
    <property type="match status" value="1"/>
</dbReference>
<feature type="signal peptide" evidence="1">
    <location>
        <begin position="1"/>
        <end position="20"/>
    </location>
</feature>
<dbReference type="RefSeq" id="WP_053549481.1">
    <property type="nucleotide sequence ID" value="NZ_CP010802.1"/>
</dbReference>
<dbReference type="GO" id="GO:0004180">
    <property type="term" value="F:carboxypeptidase activity"/>
    <property type="evidence" value="ECO:0007669"/>
    <property type="project" value="UniProtKB-KW"/>
</dbReference>
<gene>
    <name evidence="3" type="ORF">DSOUD_0465</name>
</gene>
<proteinExistence type="predicted"/>
<keyword evidence="3" id="KW-0378">Hydrolase</keyword>
<keyword evidence="4" id="KW-1185">Reference proteome</keyword>
<accession>A0A0M4DFH5</accession>
<name>A0A0M4DFH5_9BACT</name>
<dbReference type="SUPFAM" id="SSF55166">
    <property type="entry name" value="Hedgehog/DD-peptidase"/>
    <property type="match status" value="1"/>
</dbReference>
<dbReference type="Gene3D" id="3.30.1380.10">
    <property type="match status" value="1"/>
</dbReference>
<evidence type="ECO:0000313" key="4">
    <source>
        <dbReference type="Proteomes" id="UP000057158"/>
    </source>
</evidence>
<reference evidence="3 4" key="1">
    <citation type="submission" date="2015-07" db="EMBL/GenBank/DDBJ databases">
        <title>Isolation and Genomic Characterization of a Novel Halophilic Metal-Reducing Deltaproteobacterium from the Deep Subsurface.</title>
        <authorList>
            <person name="Badalamenti J.P."/>
            <person name="Summers Z.M."/>
            <person name="Gralnick J.A."/>
            <person name="Bond D.R."/>
        </authorList>
    </citation>
    <scope>NUCLEOTIDE SEQUENCE [LARGE SCALE GENOMIC DNA]</scope>
    <source>
        <strain evidence="3 4">WTL</strain>
    </source>
</reference>
<dbReference type="InterPro" id="IPR009045">
    <property type="entry name" value="Zn_M74/Hedgehog-like"/>
</dbReference>
<evidence type="ECO:0000259" key="2">
    <source>
        <dbReference type="Pfam" id="PF13539"/>
    </source>
</evidence>
<dbReference type="KEGG" id="des:DSOUD_0465"/>
<evidence type="ECO:0000256" key="1">
    <source>
        <dbReference type="SAM" id="SignalP"/>
    </source>
</evidence>
<feature type="chain" id="PRO_5005792210" evidence="1">
    <location>
        <begin position="21"/>
        <end position="212"/>
    </location>
</feature>
<keyword evidence="1" id="KW-0732">Signal</keyword>
<dbReference type="InterPro" id="IPR039561">
    <property type="entry name" value="Peptidase_M15C"/>
</dbReference>
<keyword evidence="3" id="KW-0645">Protease</keyword>
<keyword evidence="3" id="KW-0121">Carboxypeptidase</keyword>
<dbReference type="EMBL" id="CP010802">
    <property type="protein sequence ID" value="ALC15257.1"/>
    <property type="molecule type" value="Genomic_DNA"/>
</dbReference>
<evidence type="ECO:0000313" key="3">
    <source>
        <dbReference type="EMBL" id="ALC15257.1"/>
    </source>
</evidence>
<feature type="domain" description="Peptidase M15C" evidence="2">
    <location>
        <begin position="129"/>
        <end position="208"/>
    </location>
</feature>
<sequence>MHPALLILLLLTLSPQRATAEESPDTCTYTTYRWSVPLKRAVDHHTVRLAYADLRPEEVDAATGCSVCEEDQRWIEVAGLPPIRLCRKLAPRIEATLERLAESGVPLNSLTGYRVGMTRGPTDAEGLRTVFSNHSFGVALDVNAELNGLYDRCIDFGPDCRLLLGGRWQPDAPGGMSANGAAVMALGEAGLRWGGEIAGRQKDFMHFSPSGY</sequence>